<evidence type="ECO:0000313" key="1">
    <source>
        <dbReference type="EMBL" id="KAG5633573.1"/>
    </source>
</evidence>
<name>A0A9P7FP18_9AGAR</name>
<keyword evidence="2" id="KW-1185">Reference proteome</keyword>
<feature type="non-terminal residue" evidence="1">
    <location>
        <position position="1"/>
    </location>
</feature>
<accession>A0A9P7FP18</accession>
<comment type="caution">
    <text evidence="1">The sequence shown here is derived from an EMBL/GenBank/DDBJ whole genome shotgun (WGS) entry which is preliminary data.</text>
</comment>
<dbReference type="EMBL" id="JABCKI010007481">
    <property type="protein sequence ID" value="KAG5633573.1"/>
    <property type="molecule type" value="Genomic_DNA"/>
</dbReference>
<dbReference type="Proteomes" id="UP000717328">
    <property type="component" value="Unassembled WGS sequence"/>
</dbReference>
<evidence type="ECO:0000313" key="2">
    <source>
        <dbReference type="Proteomes" id="UP000717328"/>
    </source>
</evidence>
<organism evidence="1 2">
    <name type="scientific">Sphagnurus paluster</name>
    <dbReference type="NCBI Taxonomy" id="117069"/>
    <lineage>
        <taxon>Eukaryota</taxon>
        <taxon>Fungi</taxon>
        <taxon>Dikarya</taxon>
        <taxon>Basidiomycota</taxon>
        <taxon>Agaricomycotina</taxon>
        <taxon>Agaricomycetes</taxon>
        <taxon>Agaricomycetidae</taxon>
        <taxon>Agaricales</taxon>
        <taxon>Tricholomatineae</taxon>
        <taxon>Lyophyllaceae</taxon>
        <taxon>Sphagnurus</taxon>
    </lineage>
</organism>
<dbReference type="OrthoDB" id="3270591at2759"/>
<proteinExistence type="predicted"/>
<gene>
    <name evidence="1" type="ORF">H0H81_006772</name>
</gene>
<reference evidence="1" key="2">
    <citation type="submission" date="2021-10" db="EMBL/GenBank/DDBJ databases">
        <title>Phylogenomics reveals ancestral predisposition of the termite-cultivated fungus Termitomyces towards a domesticated lifestyle.</title>
        <authorList>
            <person name="Auxier B."/>
            <person name="Grum-Grzhimaylo A."/>
            <person name="Cardenas M.E."/>
            <person name="Lodge J.D."/>
            <person name="Laessoe T."/>
            <person name="Pedersen O."/>
            <person name="Smith M.E."/>
            <person name="Kuyper T.W."/>
            <person name="Franco-Molano E.A."/>
            <person name="Baroni T.J."/>
            <person name="Aanen D.K."/>
        </authorList>
    </citation>
    <scope>NUCLEOTIDE SEQUENCE</scope>
    <source>
        <strain evidence="1">D49</strain>
    </source>
</reference>
<sequence length="67" mass="7262">YIPNGTKHRPNTTRPSPLTIVAKLNGKPSSNLVLTAYWTSTSKLHIVANAAIDYAAPAGLDLYDRLL</sequence>
<reference evidence="1" key="1">
    <citation type="submission" date="2021-02" db="EMBL/GenBank/DDBJ databases">
        <authorList>
            <person name="Nieuwenhuis M."/>
            <person name="Van De Peppel L.J.J."/>
        </authorList>
    </citation>
    <scope>NUCLEOTIDE SEQUENCE</scope>
    <source>
        <strain evidence="1">D49</strain>
    </source>
</reference>
<dbReference type="AlphaFoldDB" id="A0A9P7FP18"/>
<protein>
    <submittedName>
        <fullName evidence="1">Uncharacterized protein</fullName>
    </submittedName>
</protein>